<dbReference type="InterPro" id="IPR006439">
    <property type="entry name" value="HAD-SF_hydro_IA"/>
</dbReference>
<sequence length="257" mass="29130">MIKTIFFDLDDTLLWDKKSIKTAFQETCKTVASLDPERFEEAVRQEATKLYQSYPTYPFTQMIGINPFEGLWGTFDDSGVEFQQMHQLINKYQVDAWTNGLKACGIDDKVLGKQLAQQFVVERKKHPFVYSETFAVLDQLKDKYQLVLITNGSPSLQRTKLTLTPEIAPYFTHIIISGEVGVGKPDLQIFEFALTTAAVVPQEAIMVGDNLMTDILGANRTGIPNIWINHHQQTPETVQPTHEVARLAEILPIIEKL</sequence>
<dbReference type="Proteomes" id="UP000014136">
    <property type="component" value="Unassembled WGS sequence"/>
</dbReference>
<comment type="function">
    <text evidence="3">Catalyzes the last step of the phosphorylated serine biosynthetic pathway, i.e. dephosphorylation of O-phospho-L-serine to form L-serine.</text>
</comment>
<dbReference type="Gene3D" id="1.20.120.710">
    <property type="entry name" value="Haloacid dehalogenase hydrolase-like domain"/>
    <property type="match status" value="1"/>
</dbReference>
<dbReference type="SFLD" id="SFLDS00003">
    <property type="entry name" value="Haloacid_Dehalogenase"/>
    <property type="match status" value="1"/>
</dbReference>
<comment type="pathway">
    <text evidence="3">Amino-acid biosynthesis; L-serine biosynthesis; L-serine from 3-phospho-D-glycerate: step 3/3.</text>
</comment>
<keyword evidence="3" id="KW-0718">Serine biosynthesis</keyword>
<protein>
    <recommendedName>
        <fullName evidence="3">Phosphoserine phosphatase</fullName>
        <shortName evidence="3">PSP</shortName>
        <ecNumber evidence="3">3.1.3.3</ecNumber>
    </recommendedName>
</protein>
<dbReference type="AlphaFoldDB" id="S0JPU0"/>
<dbReference type="EC" id="3.1.3.3" evidence="3"/>
<evidence type="ECO:0000313" key="5">
    <source>
        <dbReference type="Proteomes" id="UP000014136"/>
    </source>
</evidence>
<dbReference type="HOGENOM" id="CLU_045011_8_1_9"/>
<evidence type="ECO:0000256" key="2">
    <source>
        <dbReference type="ARBA" id="ARBA00022842"/>
    </source>
</evidence>
<dbReference type="RefSeq" id="WP_016175303.1">
    <property type="nucleotide sequence ID" value="NZ_KE136389.1"/>
</dbReference>
<dbReference type="NCBIfam" id="TIGR01549">
    <property type="entry name" value="HAD-SF-IA-v1"/>
    <property type="match status" value="1"/>
</dbReference>
<dbReference type="GO" id="GO:0006564">
    <property type="term" value="P:L-serine biosynthetic process"/>
    <property type="evidence" value="ECO:0007669"/>
    <property type="project" value="UniProtKB-UniRule"/>
</dbReference>
<dbReference type="PATRIC" id="fig|1139996.3.peg.1492"/>
<comment type="catalytic activity">
    <reaction evidence="3">
        <text>O-phospho-D-serine + H2O = D-serine + phosphate</text>
        <dbReference type="Rhea" id="RHEA:24873"/>
        <dbReference type="ChEBI" id="CHEBI:15377"/>
        <dbReference type="ChEBI" id="CHEBI:35247"/>
        <dbReference type="ChEBI" id="CHEBI:43474"/>
        <dbReference type="ChEBI" id="CHEBI:58680"/>
        <dbReference type="EC" id="3.1.3.3"/>
    </reaction>
</comment>
<dbReference type="PANTHER" id="PTHR46470:SF3">
    <property type="entry name" value="N-ACYLNEURAMINATE-9-PHOSPHATASE"/>
    <property type="match status" value="1"/>
</dbReference>
<dbReference type="Pfam" id="PF00702">
    <property type="entry name" value="Hydrolase"/>
    <property type="match status" value="1"/>
</dbReference>
<dbReference type="PANTHER" id="PTHR46470">
    <property type="entry name" value="N-ACYLNEURAMINATE-9-PHOSPHATASE"/>
    <property type="match status" value="1"/>
</dbReference>
<dbReference type="SUPFAM" id="SSF56784">
    <property type="entry name" value="HAD-like"/>
    <property type="match status" value="1"/>
</dbReference>
<name>S0JPU0_9ENTE</name>
<comment type="catalytic activity">
    <reaction evidence="3">
        <text>O-phospho-L-serine + H2O = L-serine + phosphate</text>
        <dbReference type="Rhea" id="RHEA:21208"/>
        <dbReference type="ChEBI" id="CHEBI:15377"/>
        <dbReference type="ChEBI" id="CHEBI:33384"/>
        <dbReference type="ChEBI" id="CHEBI:43474"/>
        <dbReference type="ChEBI" id="CHEBI:57524"/>
        <dbReference type="EC" id="3.1.3.3"/>
    </reaction>
</comment>
<keyword evidence="3" id="KW-0028">Amino-acid biosynthesis</keyword>
<dbReference type="HAMAP" id="MF_02240">
    <property type="entry name" value="PSP"/>
    <property type="match status" value="1"/>
</dbReference>
<dbReference type="InterPro" id="IPR023214">
    <property type="entry name" value="HAD_sf"/>
</dbReference>
<dbReference type="eggNOG" id="COG1011">
    <property type="taxonomic scope" value="Bacteria"/>
</dbReference>
<evidence type="ECO:0000256" key="3">
    <source>
        <dbReference type="HAMAP-Rule" id="MF_02240"/>
    </source>
</evidence>
<dbReference type="Gene3D" id="3.40.50.1000">
    <property type="entry name" value="HAD superfamily/HAD-like"/>
    <property type="match status" value="1"/>
</dbReference>
<organism evidence="4 5">
    <name type="scientific">Enterococcus saccharolyticus subsp. saccharolyticus ATCC 43076</name>
    <dbReference type="NCBI Taxonomy" id="1139996"/>
    <lineage>
        <taxon>Bacteria</taxon>
        <taxon>Bacillati</taxon>
        <taxon>Bacillota</taxon>
        <taxon>Bacilli</taxon>
        <taxon>Lactobacillales</taxon>
        <taxon>Enterococcaceae</taxon>
        <taxon>Enterococcus</taxon>
    </lineage>
</organism>
<keyword evidence="3" id="KW-0170">Cobalt</keyword>
<dbReference type="OrthoDB" id="9802350at2"/>
<reference evidence="4 5" key="1">
    <citation type="submission" date="2013-03" db="EMBL/GenBank/DDBJ databases">
        <title>The Genome Sequence of Enterococcus saccharolyticus ATCC_43076 (Illumina only assembly).</title>
        <authorList>
            <consortium name="The Broad Institute Genomics Platform"/>
            <consortium name="The Broad Institute Genome Sequencing Center for Infectious Disease"/>
            <person name="Earl A."/>
            <person name="Russ C."/>
            <person name="Gilmore M."/>
            <person name="Surin D."/>
            <person name="Walker B."/>
            <person name="Young S."/>
            <person name="Zeng Q."/>
            <person name="Gargeya S."/>
            <person name="Fitzgerald M."/>
            <person name="Haas B."/>
            <person name="Abouelleil A."/>
            <person name="Allen A.W."/>
            <person name="Alvarado L."/>
            <person name="Arachchi H.M."/>
            <person name="Berlin A.M."/>
            <person name="Chapman S.B."/>
            <person name="Gainer-Dewar J."/>
            <person name="Goldberg J."/>
            <person name="Griggs A."/>
            <person name="Gujja S."/>
            <person name="Hansen M."/>
            <person name="Howarth C."/>
            <person name="Imamovic A."/>
            <person name="Ireland A."/>
            <person name="Larimer J."/>
            <person name="McCowan C."/>
            <person name="Murphy C."/>
            <person name="Pearson M."/>
            <person name="Poon T.W."/>
            <person name="Priest M."/>
            <person name="Roberts A."/>
            <person name="Saif S."/>
            <person name="Shea T."/>
            <person name="Sisk P."/>
            <person name="Sykes S."/>
            <person name="Wortman J."/>
            <person name="Nusbaum C."/>
            <person name="Birren B."/>
        </authorList>
    </citation>
    <scope>NUCLEOTIDE SEQUENCE [LARGE SCALE GENOMIC DNA]</scope>
    <source>
        <strain evidence="4 5">ATCC 43076</strain>
    </source>
</reference>
<gene>
    <name evidence="4" type="ORF">OMQ_01508</name>
</gene>
<dbReference type="InterPro" id="IPR051400">
    <property type="entry name" value="HAD-like_hydrolase"/>
</dbReference>
<proteinExistence type="inferred from homology"/>
<dbReference type="InterPro" id="IPR044266">
    <property type="entry name" value="PSP_YsaA"/>
</dbReference>
<evidence type="ECO:0000256" key="1">
    <source>
        <dbReference type="ARBA" id="ARBA00022801"/>
    </source>
</evidence>
<comment type="caution">
    <text evidence="4">The sequence shown here is derived from an EMBL/GenBank/DDBJ whole genome shotgun (WGS) entry which is preliminary data.</text>
</comment>
<dbReference type="SFLD" id="SFLDG01129">
    <property type="entry name" value="C1.5:_HAD__Beta-PGM__Phosphata"/>
    <property type="match status" value="1"/>
</dbReference>
<keyword evidence="1 3" id="KW-0378">Hydrolase</keyword>
<accession>S0JPU0</accession>
<keyword evidence="5" id="KW-1185">Reference proteome</keyword>
<dbReference type="InterPro" id="IPR036412">
    <property type="entry name" value="HAD-like_sf"/>
</dbReference>
<comment type="similarity">
    <text evidence="3">Belongs to the HAD-like hydrolase superfamily.</text>
</comment>
<comment type="cofactor">
    <cofactor evidence="3">
        <name>Mg(2+)</name>
        <dbReference type="ChEBI" id="CHEBI:18420"/>
    </cofactor>
    <cofactor evidence="3">
        <name>Co(2+)</name>
        <dbReference type="ChEBI" id="CHEBI:48828"/>
    </cofactor>
</comment>
<dbReference type="GO" id="GO:0036424">
    <property type="term" value="F:L-phosphoserine phosphatase activity"/>
    <property type="evidence" value="ECO:0007669"/>
    <property type="project" value="UniProtKB-UniRule"/>
</dbReference>
<evidence type="ECO:0000313" key="4">
    <source>
        <dbReference type="EMBL" id="EOT28986.1"/>
    </source>
</evidence>
<keyword evidence="2 3" id="KW-0460">Magnesium</keyword>
<dbReference type="STRING" id="41997.RV16_GL001758"/>
<dbReference type="EMBL" id="AHYT01000005">
    <property type="protein sequence ID" value="EOT28986.1"/>
    <property type="molecule type" value="Genomic_DNA"/>
</dbReference>